<dbReference type="EMBL" id="BNJJ01000006">
    <property type="protein sequence ID" value="GHO84586.1"/>
    <property type="molecule type" value="Genomic_DNA"/>
</dbReference>
<feature type="transmembrane region" description="Helical" evidence="1">
    <location>
        <begin position="49"/>
        <end position="67"/>
    </location>
</feature>
<evidence type="ECO:0000313" key="2">
    <source>
        <dbReference type="EMBL" id="GHO84586.1"/>
    </source>
</evidence>
<keyword evidence="1" id="KW-0812">Transmembrane</keyword>
<sequence>MYKMSIAFYPISAEFTWRHLGKGAVLVSVLSAIGAVIVAVLIYHEKVTSYQLIGPVLGIAAILMSSCG</sequence>
<feature type="transmembrane region" description="Helical" evidence="1">
    <location>
        <begin position="20"/>
        <end position="43"/>
    </location>
</feature>
<organism evidence="2 3">
    <name type="scientific">Dictyobacter formicarum</name>
    <dbReference type="NCBI Taxonomy" id="2778368"/>
    <lineage>
        <taxon>Bacteria</taxon>
        <taxon>Bacillati</taxon>
        <taxon>Chloroflexota</taxon>
        <taxon>Ktedonobacteria</taxon>
        <taxon>Ktedonobacterales</taxon>
        <taxon>Dictyobacteraceae</taxon>
        <taxon>Dictyobacter</taxon>
    </lineage>
</organism>
<evidence type="ECO:0008006" key="4">
    <source>
        <dbReference type="Google" id="ProtNLM"/>
    </source>
</evidence>
<keyword evidence="1" id="KW-0472">Membrane</keyword>
<keyword evidence="3" id="KW-1185">Reference proteome</keyword>
<evidence type="ECO:0000256" key="1">
    <source>
        <dbReference type="SAM" id="Phobius"/>
    </source>
</evidence>
<protein>
    <recommendedName>
        <fullName evidence="4">EamA domain-containing protein</fullName>
    </recommendedName>
</protein>
<reference evidence="2 3" key="1">
    <citation type="journal article" date="2021" name="Int. J. Syst. Evol. Microbiol.">
        <title>Reticulibacter mediterranei gen. nov., sp. nov., within the new family Reticulibacteraceae fam. nov., and Ktedonospora formicarum gen. nov., sp. nov., Ktedonobacter robiniae sp. nov., Dictyobacter formicarum sp. nov. and Dictyobacter arantiisoli sp. nov., belonging to the class Ktedonobacteria.</title>
        <authorList>
            <person name="Yabe S."/>
            <person name="Zheng Y."/>
            <person name="Wang C.M."/>
            <person name="Sakai Y."/>
            <person name="Abe K."/>
            <person name="Yokota A."/>
            <person name="Donadio S."/>
            <person name="Cavaletti L."/>
            <person name="Monciardini P."/>
        </authorList>
    </citation>
    <scope>NUCLEOTIDE SEQUENCE [LARGE SCALE GENOMIC DNA]</scope>
    <source>
        <strain evidence="2 3">SOSP1-9</strain>
    </source>
</reference>
<dbReference type="Proteomes" id="UP000635565">
    <property type="component" value="Unassembled WGS sequence"/>
</dbReference>
<dbReference type="InterPro" id="IPR037185">
    <property type="entry name" value="EmrE-like"/>
</dbReference>
<proteinExistence type="predicted"/>
<dbReference type="Gene3D" id="1.10.3730.20">
    <property type="match status" value="1"/>
</dbReference>
<keyword evidence="1" id="KW-1133">Transmembrane helix</keyword>
<evidence type="ECO:0000313" key="3">
    <source>
        <dbReference type="Proteomes" id="UP000635565"/>
    </source>
</evidence>
<gene>
    <name evidence="2" type="ORF">KSZ_25920</name>
</gene>
<comment type="caution">
    <text evidence="2">The sequence shown here is derived from an EMBL/GenBank/DDBJ whole genome shotgun (WGS) entry which is preliminary data.</text>
</comment>
<name>A0ABQ3VHI3_9CHLR</name>
<dbReference type="SUPFAM" id="SSF103481">
    <property type="entry name" value="Multidrug resistance efflux transporter EmrE"/>
    <property type="match status" value="1"/>
</dbReference>
<accession>A0ABQ3VHI3</accession>